<dbReference type="FunFam" id="3.40.50.2000:FF:000210">
    <property type="entry name" value="Alpha-1,3/1,6-mannosyltransferase ALG2"/>
    <property type="match status" value="1"/>
</dbReference>
<keyword evidence="2 10" id="KW-0328">Glycosyltransferase</keyword>
<dbReference type="Pfam" id="PF13439">
    <property type="entry name" value="Glyco_transf_4"/>
    <property type="match status" value="1"/>
</dbReference>
<evidence type="ECO:0000256" key="3">
    <source>
        <dbReference type="ARBA" id="ARBA00022679"/>
    </source>
</evidence>
<dbReference type="InterPro" id="IPR028098">
    <property type="entry name" value="Glyco_trans_4-like_N"/>
</dbReference>
<dbReference type="GO" id="GO:0004378">
    <property type="term" value="F:GDP-Man:Man(1)GlcNAc(2)-PP-Dol alpha-1,3-mannosyltransferase activity"/>
    <property type="evidence" value="ECO:0007669"/>
    <property type="project" value="UniProtKB-UniRule"/>
</dbReference>
<dbReference type="GO" id="GO:0102704">
    <property type="term" value="F:GDP-Man:Man(2)GlcNAc(2)-PP-Dol alpha-1,6-mannosyltransferase activity"/>
    <property type="evidence" value="ECO:0007669"/>
    <property type="project" value="UniProtKB-UniRule"/>
</dbReference>
<evidence type="ECO:0000313" key="13">
    <source>
        <dbReference type="EMBL" id="KAJ8918342.1"/>
    </source>
</evidence>
<dbReference type="GO" id="GO:0005789">
    <property type="term" value="C:endoplasmic reticulum membrane"/>
    <property type="evidence" value="ECO:0007669"/>
    <property type="project" value="UniProtKB-SubCell"/>
</dbReference>
<feature type="domain" description="Glycosyltransferase subfamily 4-like N-terminal" evidence="12">
    <location>
        <begin position="18"/>
        <end position="194"/>
    </location>
</feature>
<sequence>MNKRRKQEIAFIHPDLGIGGAERLVLDVASALSSEGYGIRFITNHFDENHSFDELKNGQYSVEVYGDWLPRSVFGKCSALCAYIRMIYLIIIYLLFIKRESKPDLYFVDLIPIAIPFLKLAKEKVIYYCHHPDLLASTPGGKLKRLYRKPIDWLELKATGQADVILVNSEYTASVFRKTFPEISKPIYIVYPTIASSYQKSVENLKDVKKITELIPEIKLNKSDNAIIFLSINRYHPAKKLDLAVLAMNKLKSLTSEQDWRNIYLIMAGGYDPQSTINSETYLRLLNLTKQLNLQDKIVFLKSPSDELKTELLHSCTCLVYTPIKEHFGIVPLEAMLIEKPVIAVNSGGPRETVDHGITGYLCEPTPESMADFMYRIMTEKNSKDMGIKGKSRLEDKFSYNSFRNCLKEIVNKVLIDRGNKKLN</sequence>
<dbReference type="EC" id="2.4.1.132" evidence="10"/>
<evidence type="ECO:0000256" key="1">
    <source>
        <dbReference type="ARBA" id="ARBA00004922"/>
    </source>
</evidence>
<evidence type="ECO:0000256" key="2">
    <source>
        <dbReference type="ARBA" id="ARBA00022676"/>
    </source>
</evidence>
<evidence type="ECO:0000256" key="9">
    <source>
        <dbReference type="ARBA" id="ARBA00045104"/>
    </source>
</evidence>
<keyword evidence="14" id="KW-1185">Reference proteome</keyword>
<dbReference type="AlphaFoldDB" id="A0AAV8VWA9"/>
<name>A0AAV8VWA9_9CUCU</name>
<dbReference type="EMBL" id="JANEYG010000026">
    <property type="protein sequence ID" value="KAJ8918342.1"/>
    <property type="molecule type" value="Genomic_DNA"/>
</dbReference>
<evidence type="ECO:0000259" key="11">
    <source>
        <dbReference type="Pfam" id="PF00534"/>
    </source>
</evidence>
<dbReference type="SUPFAM" id="SSF53756">
    <property type="entry name" value="UDP-Glycosyltransferase/glycogen phosphorylase"/>
    <property type="match status" value="1"/>
</dbReference>
<feature type="transmembrane region" description="Helical" evidence="10">
    <location>
        <begin position="77"/>
        <end position="96"/>
    </location>
</feature>
<dbReference type="Pfam" id="PF00534">
    <property type="entry name" value="Glycos_transf_1"/>
    <property type="match status" value="1"/>
</dbReference>
<comment type="pathway">
    <text evidence="1 10">Protein modification; protein glycosylation.</text>
</comment>
<accession>A0AAV8VWA9</accession>
<evidence type="ECO:0000256" key="10">
    <source>
        <dbReference type="RuleBase" id="RU367136"/>
    </source>
</evidence>
<gene>
    <name evidence="13" type="ORF">NQ315_008035</name>
</gene>
<organism evidence="13 14">
    <name type="scientific">Exocentrus adspersus</name>
    <dbReference type="NCBI Taxonomy" id="1586481"/>
    <lineage>
        <taxon>Eukaryota</taxon>
        <taxon>Metazoa</taxon>
        <taxon>Ecdysozoa</taxon>
        <taxon>Arthropoda</taxon>
        <taxon>Hexapoda</taxon>
        <taxon>Insecta</taxon>
        <taxon>Pterygota</taxon>
        <taxon>Neoptera</taxon>
        <taxon>Endopterygota</taxon>
        <taxon>Coleoptera</taxon>
        <taxon>Polyphaga</taxon>
        <taxon>Cucujiformia</taxon>
        <taxon>Chrysomeloidea</taxon>
        <taxon>Cerambycidae</taxon>
        <taxon>Lamiinae</taxon>
        <taxon>Acanthocinini</taxon>
        <taxon>Exocentrus</taxon>
    </lineage>
</organism>
<dbReference type="InterPro" id="IPR027054">
    <property type="entry name" value="ALG2"/>
</dbReference>
<comment type="catalytic activity">
    <reaction evidence="8 10">
        <text>a beta-D-Man-(1-&gt;4)-beta-D-GlcNAc-(1-&gt;4)-alpha-D-GlcNAc-diphospho-di-trans,poly-cis-dolichol + GDP-alpha-D-mannose = an alpha-D-Man-(1-&gt;3)-beta-D-Man-(1-&gt;4)-beta-D-GlcNAc-(1-&gt;4)-alpha-D-GlcNAc-diphospho-di-trans,poly-cis-dolichol + GDP + H(+)</text>
        <dbReference type="Rhea" id="RHEA:29515"/>
        <dbReference type="Rhea" id="RHEA-COMP:19511"/>
        <dbReference type="Rhea" id="RHEA-COMP:19513"/>
        <dbReference type="ChEBI" id="CHEBI:15378"/>
        <dbReference type="ChEBI" id="CHEBI:57527"/>
        <dbReference type="ChEBI" id="CHEBI:58189"/>
        <dbReference type="ChEBI" id="CHEBI:58472"/>
        <dbReference type="ChEBI" id="CHEBI:132510"/>
        <dbReference type="EC" id="2.4.1.132"/>
    </reaction>
    <physiologicalReaction direction="left-to-right" evidence="8 10">
        <dbReference type="Rhea" id="RHEA:29516"/>
    </physiologicalReaction>
</comment>
<dbReference type="Gene3D" id="3.40.50.2000">
    <property type="entry name" value="Glycogen Phosphorylase B"/>
    <property type="match status" value="2"/>
</dbReference>
<dbReference type="Proteomes" id="UP001159042">
    <property type="component" value="Unassembled WGS sequence"/>
</dbReference>
<keyword evidence="7 10" id="KW-0472">Membrane</keyword>
<evidence type="ECO:0000259" key="12">
    <source>
        <dbReference type="Pfam" id="PF13439"/>
    </source>
</evidence>
<keyword evidence="5" id="KW-0256">Endoplasmic reticulum</keyword>
<comment type="subcellular location">
    <subcellularLocation>
        <location evidence="10">Endoplasmic reticulum membrane</location>
        <topology evidence="10">Single-pass membrane protein</topology>
    </subcellularLocation>
</comment>
<comment type="function">
    <text evidence="10">Mannosylates Man(2)GlcNAc(2)-dolichol diphosphate and Man(1)GlcNAc(2)-dolichol diphosphate to form Man(3)GlcNAc(2)-dolichol diphosphate.</text>
</comment>
<proteinExistence type="inferred from homology"/>
<dbReference type="PANTHER" id="PTHR45918">
    <property type="entry name" value="ALPHA-1,3/1,6-MANNOSYLTRANSFERASE ALG2"/>
    <property type="match status" value="1"/>
</dbReference>
<protein>
    <recommendedName>
        <fullName evidence="10">Alpha-1,3/1,6-mannosyltransferase ALG2</fullName>
        <ecNumber evidence="10">2.4.1.132</ecNumber>
        <ecNumber evidence="10">2.4.1.257</ecNumber>
    </recommendedName>
    <alternativeName>
        <fullName evidence="10">GDP-Man:Man(1)GlcNAc(2)-PP-Dol alpha-1,3-mannosyltransferase</fullName>
    </alternativeName>
</protein>
<feature type="domain" description="Glycosyl transferase family 1" evidence="11">
    <location>
        <begin position="219"/>
        <end position="387"/>
    </location>
</feature>
<evidence type="ECO:0000256" key="6">
    <source>
        <dbReference type="ARBA" id="ARBA00022989"/>
    </source>
</evidence>
<evidence type="ECO:0000313" key="14">
    <source>
        <dbReference type="Proteomes" id="UP001159042"/>
    </source>
</evidence>
<evidence type="ECO:0000256" key="4">
    <source>
        <dbReference type="ARBA" id="ARBA00022692"/>
    </source>
</evidence>
<comment type="caution">
    <text evidence="13">The sequence shown here is derived from an EMBL/GenBank/DDBJ whole genome shotgun (WGS) entry which is preliminary data.</text>
</comment>
<comment type="similarity">
    <text evidence="10">Belongs to the glycosyltransferase group 1 family.</text>
</comment>
<evidence type="ECO:0000256" key="7">
    <source>
        <dbReference type="ARBA" id="ARBA00023136"/>
    </source>
</evidence>
<dbReference type="EC" id="2.4.1.257" evidence="10"/>
<evidence type="ECO:0000256" key="8">
    <source>
        <dbReference type="ARBA" id="ARBA00045103"/>
    </source>
</evidence>
<keyword evidence="3 10" id="KW-0808">Transferase</keyword>
<keyword evidence="6 10" id="KW-1133">Transmembrane helix</keyword>
<dbReference type="PANTHER" id="PTHR45918:SF1">
    <property type="entry name" value="ALPHA-1,3_1,6-MANNOSYLTRANSFERASE ALG2"/>
    <property type="match status" value="1"/>
</dbReference>
<reference evidence="13 14" key="1">
    <citation type="journal article" date="2023" name="Insect Mol. Biol.">
        <title>Genome sequencing provides insights into the evolution of gene families encoding plant cell wall-degrading enzymes in longhorned beetles.</title>
        <authorList>
            <person name="Shin N.R."/>
            <person name="Okamura Y."/>
            <person name="Kirsch R."/>
            <person name="Pauchet Y."/>
        </authorList>
    </citation>
    <scope>NUCLEOTIDE SEQUENCE [LARGE SCALE GENOMIC DNA]</scope>
    <source>
        <strain evidence="13">EAD_L_NR</strain>
    </source>
</reference>
<dbReference type="InterPro" id="IPR001296">
    <property type="entry name" value="Glyco_trans_1"/>
</dbReference>
<comment type="catalytic activity">
    <reaction evidence="9 10">
        <text>an alpha-D-Man-(1-&gt;3)-beta-D-Man-(1-&gt;4)-beta-D-GlcNAc-(1-&gt;4)-alpha-D-GlcNAc-diphospho-di-trans,poly-cis-dolichol + GDP-alpha-D-mannose = an alpha-D-Man-(1-&gt;3)-[alpha-D-Man-(1-&gt;6)]-beta-D-Man-(1-&gt;4)-beta-D-GlcNAc-(1-&gt;4)-alpha-D-GlcNAc-diphospho-di-trans,poly-cis-dolichol + GDP + H(+)</text>
        <dbReference type="Rhea" id="RHEA:29519"/>
        <dbReference type="Rhea" id="RHEA-COMP:19513"/>
        <dbReference type="Rhea" id="RHEA-COMP:19515"/>
        <dbReference type="ChEBI" id="CHEBI:15378"/>
        <dbReference type="ChEBI" id="CHEBI:57527"/>
        <dbReference type="ChEBI" id="CHEBI:58189"/>
        <dbReference type="ChEBI" id="CHEBI:132510"/>
        <dbReference type="ChEBI" id="CHEBI:132511"/>
        <dbReference type="EC" id="2.4.1.257"/>
    </reaction>
    <physiologicalReaction direction="left-to-right" evidence="9 10">
        <dbReference type="Rhea" id="RHEA:29520"/>
    </physiologicalReaction>
</comment>
<evidence type="ECO:0000256" key="5">
    <source>
        <dbReference type="ARBA" id="ARBA00022824"/>
    </source>
</evidence>
<keyword evidence="4 10" id="KW-0812">Transmembrane</keyword>